<organism evidence="6 7">
    <name type="scientific">Perspicuibacillus lycopersici</name>
    <dbReference type="NCBI Taxonomy" id="1325689"/>
    <lineage>
        <taxon>Bacteria</taxon>
        <taxon>Bacillati</taxon>
        <taxon>Bacillota</taxon>
        <taxon>Bacilli</taxon>
        <taxon>Bacillales</taxon>
        <taxon>Bacillaceae</taxon>
        <taxon>Perspicuibacillus</taxon>
    </lineage>
</organism>
<dbReference type="EMBL" id="JAOUSF010000002">
    <property type="protein sequence ID" value="MCU9613009.1"/>
    <property type="molecule type" value="Genomic_DNA"/>
</dbReference>
<dbReference type="InterPro" id="IPR036188">
    <property type="entry name" value="FAD/NAD-bd_sf"/>
</dbReference>
<dbReference type="PANTHER" id="PTHR43498:SF1">
    <property type="entry name" value="COB--COM HETERODISULFIDE REDUCTASE IRON-SULFUR SUBUNIT A"/>
    <property type="match status" value="1"/>
</dbReference>
<sequence length="597" mass="66496">MKKIYFSLVPILYVLGLILILSSNLITQTDAANKDSNKEHRRKQSYDVIVVGGDPEGVAAAVSAARNGMKVLLIEKRDGLGGLITYGMLNYLDIPLNYQGKVVSQGIFSEWHNLVGGKNVISVDIDTAKNAFFQLVQQEKNIKLMLESEVLNALKEENQVVGLTVKNEKGIQDYFGKVIIDATADADFATLAGVPAFNGQEDIGKEDLMAATLVIYLENVDWKKVKAVVEQKTFGNATITATAAWGFGDIYNDYKEKYDNTTVRPLNIGRTPKGEVFINALQIFSIDGLNRESIQTGLEIGKQESIAFVEWLKSHFPGFEHATIKMFPEELYIRETRHILAEYQLKISDVWENKHHWDDIAIGAYPTDIQATAKTNIGGIIVNPNQYGIPLRSIIPKQINGVLVASKASGYSSLAAGSARVIPTGMAVAQAAGVVAAKAIDEELEVRELAKNKQMVQEIQARLKAQGQYLEPLQNPDFPYKGEKFYPALRYLIEHGLIIAGYENNVHAKEPMKVSSFIKTIANGMKYIDYKTYQEKQELLHDLLETAGEDLLNEQELRRLYQKLTGEKLDIKVASGPYVLRSEAFPIMAKILQKYDK</sequence>
<keyword evidence="4" id="KW-0408">Iron</keyword>
<keyword evidence="5" id="KW-0411">Iron-sulfur</keyword>
<accession>A0AAE3IT73</accession>
<dbReference type="InterPro" id="IPR039650">
    <property type="entry name" value="HdrA-like"/>
</dbReference>
<dbReference type="Pfam" id="PF12831">
    <property type="entry name" value="FAD_oxidored"/>
    <property type="match status" value="1"/>
</dbReference>
<evidence type="ECO:0000256" key="4">
    <source>
        <dbReference type="ARBA" id="ARBA00023004"/>
    </source>
</evidence>
<evidence type="ECO:0000256" key="5">
    <source>
        <dbReference type="ARBA" id="ARBA00023014"/>
    </source>
</evidence>
<evidence type="ECO:0000256" key="3">
    <source>
        <dbReference type="ARBA" id="ARBA00023002"/>
    </source>
</evidence>
<dbReference type="AlphaFoldDB" id="A0AAE3IT73"/>
<keyword evidence="2" id="KW-0479">Metal-binding</keyword>
<keyword evidence="1" id="KW-0004">4Fe-4S</keyword>
<keyword evidence="3" id="KW-0560">Oxidoreductase</keyword>
<evidence type="ECO:0000313" key="7">
    <source>
        <dbReference type="Proteomes" id="UP001209318"/>
    </source>
</evidence>
<dbReference type="SUPFAM" id="SSF51905">
    <property type="entry name" value="FAD/NAD(P)-binding domain"/>
    <property type="match status" value="1"/>
</dbReference>
<dbReference type="Gene3D" id="3.50.50.60">
    <property type="entry name" value="FAD/NAD(P)-binding domain"/>
    <property type="match status" value="1"/>
</dbReference>
<protein>
    <submittedName>
        <fullName evidence="6">FAD-dependent oxidoreductase</fullName>
    </submittedName>
</protein>
<dbReference type="GO" id="GO:0051539">
    <property type="term" value="F:4 iron, 4 sulfur cluster binding"/>
    <property type="evidence" value="ECO:0007669"/>
    <property type="project" value="UniProtKB-KW"/>
</dbReference>
<keyword evidence="7" id="KW-1185">Reference proteome</keyword>
<dbReference type="PANTHER" id="PTHR43498">
    <property type="entry name" value="FERREDOXIN:COB-COM HETERODISULFIDE REDUCTASE SUBUNIT A"/>
    <property type="match status" value="1"/>
</dbReference>
<evidence type="ECO:0000256" key="1">
    <source>
        <dbReference type="ARBA" id="ARBA00022485"/>
    </source>
</evidence>
<comment type="caution">
    <text evidence="6">The sequence shown here is derived from an EMBL/GenBank/DDBJ whole genome shotgun (WGS) entry which is preliminary data.</text>
</comment>
<evidence type="ECO:0000313" key="6">
    <source>
        <dbReference type="EMBL" id="MCU9613009.1"/>
    </source>
</evidence>
<evidence type="ECO:0000256" key="2">
    <source>
        <dbReference type="ARBA" id="ARBA00022723"/>
    </source>
</evidence>
<reference evidence="6" key="1">
    <citation type="submission" date="2022-10" db="EMBL/GenBank/DDBJ databases">
        <title>Description of Fervidibacillus gen. nov. in the family Fervidibacillaceae fam. nov. with two species, Fervidibacillus albus sp. nov., and Fervidibacillus halotolerans sp. nov., isolated from tidal flat sediments.</title>
        <authorList>
            <person name="Kwon K.K."/>
            <person name="Yang S.-H."/>
        </authorList>
    </citation>
    <scope>NUCLEOTIDE SEQUENCE</scope>
    <source>
        <strain evidence="6">JCM 19140</strain>
    </source>
</reference>
<gene>
    <name evidence="6" type="ORF">OEV98_05525</name>
</gene>
<name>A0AAE3IT73_9BACI</name>
<dbReference type="Proteomes" id="UP001209318">
    <property type="component" value="Unassembled WGS sequence"/>
</dbReference>
<dbReference type="GO" id="GO:0046872">
    <property type="term" value="F:metal ion binding"/>
    <property type="evidence" value="ECO:0007669"/>
    <property type="project" value="UniProtKB-KW"/>
</dbReference>
<proteinExistence type="predicted"/>
<dbReference type="RefSeq" id="WP_263072215.1">
    <property type="nucleotide sequence ID" value="NZ_JAOUSF010000002.1"/>
</dbReference>
<dbReference type="GO" id="GO:0016491">
    <property type="term" value="F:oxidoreductase activity"/>
    <property type="evidence" value="ECO:0007669"/>
    <property type="project" value="UniProtKB-KW"/>
</dbReference>